<organism evidence="2">
    <name type="scientific">Micrurus spixii</name>
    <name type="common">Amazon coral snake</name>
    <dbReference type="NCBI Taxonomy" id="129469"/>
    <lineage>
        <taxon>Eukaryota</taxon>
        <taxon>Metazoa</taxon>
        <taxon>Chordata</taxon>
        <taxon>Craniata</taxon>
        <taxon>Vertebrata</taxon>
        <taxon>Euteleostomi</taxon>
        <taxon>Lepidosauria</taxon>
        <taxon>Squamata</taxon>
        <taxon>Bifurcata</taxon>
        <taxon>Unidentata</taxon>
        <taxon>Episquamata</taxon>
        <taxon>Toxicofera</taxon>
        <taxon>Serpentes</taxon>
        <taxon>Colubroidea</taxon>
        <taxon>Elapidae</taxon>
        <taxon>Elapinae</taxon>
        <taxon>Micrurus</taxon>
    </lineage>
</organism>
<keyword evidence="1" id="KW-0732">Signal</keyword>
<accession>A0A2D4MQG7</accession>
<protein>
    <submittedName>
        <fullName evidence="2">Uncharacterized protein</fullName>
    </submittedName>
</protein>
<proteinExistence type="predicted"/>
<dbReference type="AlphaFoldDB" id="A0A2D4MQG7"/>
<feature type="chain" id="PRO_5015078623" evidence="1">
    <location>
        <begin position="38"/>
        <end position="111"/>
    </location>
</feature>
<dbReference type="EMBL" id="IACM01121461">
    <property type="protein sequence ID" value="LAB35683.1"/>
    <property type="molecule type" value="Transcribed_RNA"/>
</dbReference>
<evidence type="ECO:0000256" key="1">
    <source>
        <dbReference type="SAM" id="SignalP"/>
    </source>
</evidence>
<name>A0A2D4MQG7_9SAUR</name>
<reference evidence="2" key="1">
    <citation type="submission" date="2017-07" db="EMBL/GenBank/DDBJ databases">
        <authorList>
            <person name="Mikheyev A."/>
            <person name="Grau M."/>
        </authorList>
    </citation>
    <scope>NUCLEOTIDE SEQUENCE</scope>
    <source>
        <tissue evidence="2">Venom_gland</tissue>
    </source>
</reference>
<feature type="signal peptide" evidence="1">
    <location>
        <begin position="1"/>
        <end position="37"/>
    </location>
</feature>
<sequence length="111" mass="12392">MLSDLCASLKLQGLVLAHHRLLAPWLALLLSLEMGRGGAELGPKGPLQLEGPLFKFICSSVREENKQWPQNSSTSFGIIQFNTLLHLYTVCGTAYRSFPQAWDFPRFESVT</sequence>
<dbReference type="EMBL" id="IACM01121460">
    <property type="protein sequence ID" value="LAB35681.1"/>
    <property type="molecule type" value="Transcribed_RNA"/>
</dbReference>
<evidence type="ECO:0000313" key="2">
    <source>
        <dbReference type="EMBL" id="LAB35681.1"/>
    </source>
</evidence>
<reference evidence="2" key="2">
    <citation type="submission" date="2017-11" db="EMBL/GenBank/DDBJ databases">
        <title>Coralsnake Venomics: Analyses of Venom Gland Transcriptomes and Proteomes of Six Brazilian Taxa.</title>
        <authorList>
            <person name="Aird S.D."/>
            <person name="Jorge da Silva N."/>
            <person name="Qiu L."/>
            <person name="Villar-Briones A."/>
            <person name="Aparecida-Saddi V."/>
            <person name="Campos-Telles M.P."/>
            <person name="Grau M."/>
            <person name="Mikheyev A.S."/>
        </authorList>
    </citation>
    <scope>NUCLEOTIDE SEQUENCE</scope>
    <source>
        <tissue evidence="2">Venom_gland</tissue>
    </source>
</reference>